<dbReference type="OrthoDB" id="9788098at2"/>
<dbReference type="SUPFAM" id="SSF46785">
    <property type="entry name" value="Winged helix' DNA-binding domain"/>
    <property type="match status" value="1"/>
</dbReference>
<dbReference type="SMART" id="SM00895">
    <property type="entry name" value="FCD"/>
    <property type="match status" value="1"/>
</dbReference>
<evidence type="ECO:0000313" key="5">
    <source>
        <dbReference type="EMBL" id="QDZ10489.1"/>
    </source>
</evidence>
<dbReference type="CDD" id="cd07377">
    <property type="entry name" value="WHTH_GntR"/>
    <property type="match status" value="1"/>
</dbReference>
<dbReference type="PROSITE" id="PS50949">
    <property type="entry name" value="HTH_GNTR"/>
    <property type="match status" value="1"/>
</dbReference>
<dbReference type="Gene3D" id="1.10.10.10">
    <property type="entry name" value="Winged helix-like DNA-binding domain superfamily/Winged helix DNA-binding domain"/>
    <property type="match status" value="1"/>
</dbReference>
<dbReference type="KEGG" id="dea:FPZ08_06835"/>
<dbReference type="InterPro" id="IPR036390">
    <property type="entry name" value="WH_DNA-bd_sf"/>
</dbReference>
<evidence type="ECO:0000256" key="1">
    <source>
        <dbReference type="ARBA" id="ARBA00023015"/>
    </source>
</evidence>
<dbReference type="GO" id="GO:0003700">
    <property type="term" value="F:DNA-binding transcription factor activity"/>
    <property type="evidence" value="ECO:0007669"/>
    <property type="project" value="InterPro"/>
</dbReference>
<name>A0A5B8LRI3_9HYPH</name>
<keyword evidence="2" id="KW-0238">DNA-binding</keyword>
<evidence type="ECO:0000259" key="4">
    <source>
        <dbReference type="PROSITE" id="PS50949"/>
    </source>
</evidence>
<reference evidence="5 6" key="1">
    <citation type="submission" date="2019-07" db="EMBL/GenBank/DDBJ databases">
        <title>Full genome sequence of Devosia sp. Gsoil 520.</title>
        <authorList>
            <person name="Im W.-T."/>
        </authorList>
    </citation>
    <scope>NUCLEOTIDE SEQUENCE [LARGE SCALE GENOMIC DNA]</scope>
    <source>
        <strain evidence="5 6">Gsoil 520</strain>
    </source>
</reference>
<dbReference type="InterPro" id="IPR000524">
    <property type="entry name" value="Tscrpt_reg_HTH_GntR"/>
</dbReference>
<dbReference type="RefSeq" id="WP_146289276.1">
    <property type="nucleotide sequence ID" value="NZ_CP042304.1"/>
</dbReference>
<dbReference type="PANTHER" id="PTHR43537">
    <property type="entry name" value="TRANSCRIPTIONAL REGULATOR, GNTR FAMILY"/>
    <property type="match status" value="1"/>
</dbReference>
<dbReference type="SMART" id="SM00345">
    <property type="entry name" value="HTH_GNTR"/>
    <property type="match status" value="1"/>
</dbReference>
<dbReference type="InterPro" id="IPR036388">
    <property type="entry name" value="WH-like_DNA-bd_sf"/>
</dbReference>
<keyword evidence="3" id="KW-0804">Transcription</keyword>
<dbReference type="AlphaFoldDB" id="A0A5B8LRI3"/>
<protein>
    <submittedName>
        <fullName evidence="5">GntR family transcriptional regulator</fullName>
    </submittedName>
</protein>
<sequence>MISPLSDSISPLSRPATVGNKVFEAMRQAIIQLQLRPGDPLSEAEMARQFGVSRQPVREAFIKLAEVGLVEIRPQRGTSVVMISRREVENARFIREALEVAVARKAAAEAESRQHDQLDAVIERQRMANRAGDLAEFLRLDEAFHQAIAQAADCERAWRLLENLKAQMDRVRYLSLADATPLETLIGQHAAIADGIRRHDADAAEAGIREHLSEILTSLPKVAAAHSDWFTE</sequence>
<dbReference type="SUPFAM" id="SSF48008">
    <property type="entry name" value="GntR ligand-binding domain-like"/>
    <property type="match status" value="1"/>
</dbReference>
<accession>A0A5B8LRI3</accession>
<organism evidence="5 6">
    <name type="scientific">Devosia ginsengisoli</name>
    <dbReference type="NCBI Taxonomy" id="400770"/>
    <lineage>
        <taxon>Bacteria</taxon>
        <taxon>Pseudomonadati</taxon>
        <taxon>Pseudomonadota</taxon>
        <taxon>Alphaproteobacteria</taxon>
        <taxon>Hyphomicrobiales</taxon>
        <taxon>Devosiaceae</taxon>
        <taxon>Devosia</taxon>
    </lineage>
</organism>
<dbReference type="EMBL" id="CP042304">
    <property type="protein sequence ID" value="QDZ10489.1"/>
    <property type="molecule type" value="Genomic_DNA"/>
</dbReference>
<dbReference type="PANTHER" id="PTHR43537:SF6">
    <property type="entry name" value="HTH-TYPE TRANSCRIPTIONAL REPRESSOR RSPR"/>
    <property type="match status" value="1"/>
</dbReference>
<feature type="domain" description="HTH gntR-type" evidence="4">
    <location>
        <begin position="16"/>
        <end position="83"/>
    </location>
</feature>
<dbReference type="InterPro" id="IPR008920">
    <property type="entry name" value="TF_FadR/GntR_C"/>
</dbReference>
<dbReference type="GO" id="GO:0003677">
    <property type="term" value="F:DNA binding"/>
    <property type="evidence" value="ECO:0007669"/>
    <property type="project" value="UniProtKB-KW"/>
</dbReference>
<keyword evidence="6" id="KW-1185">Reference proteome</keyword>
<gene>
    <name evidence="5" type="ORF">FPZ08_06835</name>
</gene>
<dbReference type="Pfam" id="PF07729">
    <property type="entry name" value="FCD"/>
    <property type="match status" value="1"/>
</dbReference>
<dbReference type="Pfam" id="PF00392">
    <property type="entry name" value="GntR"/>
    <property type="match status" value="1"/>
</dbReference>
<dbReference type="InterPro" id="IPR011711">
    <property type="entry name" value="GntR_C"/>
</dbReference>
<evidence type="ECO:0000313" key="6">
    <source>
        <dbReference type="Proteomes" id="UP000315364"/>
    </source>
</evidence>
<keyword evidence="1" id="KW-0805">Transcription regulation</keyword>
<proteinExistence type="predicted"/>
<dbReference type="PRINTS" id="PR00035">
    <property type="entry name" value="HTHGNTR"/>
</dbReference>
<dbReference type="Gene3D" id="1.20.120.530">
    <property type="entry name" value="GntR ligand-binding domain-like"/>
    <property type="match status" value="1"/>
</dbReference>
<dbReference type="Proteomes" id="UP000315364">
    <property type="component" value="Chromosome"/>
</dbReference>
<evidence type="ECO:0000256" key="3">
    <source>
        <dbReference type="ARBA" id="ARBA00023163"/>
    </source>
</evidence>
<evidence type="ECO:0000256" key="2">
    <source>
        <dbReference type="ARBA" id="ARBA00023125"/>
    </source>
</evidence>